<dbReference type="InterPro" id="IPR046341">
    <property type="entry name" value="SET_dom_sf"/>
</dbReference>
<dbReference type="Proteomes" id="UP000734854">
    <property type="component" value="Unassembled WGS sequence"/>
</dbReference>
<dbReference type="EMBL" id="JACMSC010000021">
    <property type="protein sequence ID" value="KAG6470813.1"/>
    <property type="molecule type" value="Genomic_DNA"/>
</dbReference>
<evidence type="ECO:0000259" key="2">
    <source>
        <dbReference type="PROSITE" id="PS50280"/>
    </source>
</evidence>
<feature type="region of interest" description="Disordered" evidence="1">
    <location>
        <begin position="24"/>
        <end position="48"/>
    </location>
</feature>
<comment type="caution">
    <text evidence="3">The sequence shown here is derived from an EMBL/GenBank/DDBJ whole genome shotgun (WGS) entry which is preliminary data.</text>
</comment>
<name>A0A8J5C259_ZINOF</name>
<evidence type="ECO:0000256" key="1">
    <source>
        <dbReference type="SAM" id="MobiDB-lite"/>
    </source>
</evidence>
<sequence>MFASGAALFRRRASSAMRRCSVSDAPSWPARFSSSATASERTGPPPIRVSLTESAGRGVFATREIAAGELIHSANPLVVHPSLSLLDKVPSLVCYCCLGRLHEAPSPLGSSAAEENDSSKTAASYFCSESCREQSKVCFSLLLFCSYVELHVFCVFATAKLSRSLRSELSISMTISCFTLSLLPSNEDWIGRHFINTAGAASIDSLDILQPASLHPEILAELVLTKEWYINALARIRINAFRIELVARSYEEMLSSAVAFIAVDAAVGNAVYMLPSFYNHDCGKLTNTMKTVIDPNTHTIWIDNANAKLKALRHIEEGEELRICYIDTSMGFEARQKILGEGFGFQCRCLRCLSHE</sequence>
<dbReference type="Pfam" id="PF00856">
    <property type="entry name" value="SET"/>
    <property type="match status" value="1"/>
</dbReference>
<dbReference type="PROSITE" id="PS50280">
    <property type="entry name" value="SET"/>
    <property type="match status" value="1"/>
</dbReference>
<dbReference type="PANTHER" id="PTHR12197:SF298">
    <property type="entry name" value="HISTONE-LYSINE N-METHYLTRANSFERASE ATXR4"/>
    <property type="match status" value="1"/>
</dbReference>
<dbReference type="Gene3D" id="1.10.220.160">
    <property type="match status" value="1"/>
</dbReference>
<dbReference type="PANTHER" id="PTHR12197">
    <property type="entry name" value="HISTONE-LYSINE N-METHYLTRANSFERASE SMYD"/>
    <property type="match status" value="1"/>
</dbReference>
<dbReference type="Gene3D" id="2.170.270.10">
    <property type="entry name" value="SET domain"/>
    <property type="match status" value="1"/>
</dbReference>
<accession>A0A8J5C259</accession>
<evidence type="ECO:0000313" key="3">
    <source>
        <dbReference type="EMBL" id="KAG6470813.1"/>
    </source>
</evidence>
<dbReference type="SUPFAM" id="SSF82199">
    <property type="entry name" value="SET domain"/>
    <property type="match status" value="1"/>
</dbReference>
<reference evidence="3 4" key="1">
    <citation type="submission" date="2020-08" db="EMBL/GenBank/DDBJ databases">
        <title>Plant Genome Project.</title>
        <authorList>
            <person name="Zhang R.-G."/>
        </authorList>
    </citation>
    <scope>NUCLEOTIDE SEQUENCE [LARGE SCALE GENOMIC DNA]</scope>
    <source>
        <tissue evidence="3">Rhizome</tissue>
    </source>
</reference>
<keyword evidence="4" id="KW-1185">Reference proteome</keyword>
<proteinExistence type="predicted"/>
<dbReference type="CDD" id="cd20071">
    <property type="entry name" value="SET_SMYD"/>
    <property type="match status" value="1"/>
</dbReference>
<gene>
    <name evidence="3" type="ORF">ZIOFF_071893</name>
</gene>
<feature type="domain" description="SET" evidence="2">
    <location>
        <begin position="45"/>
        <end position="326"/>
    </location>
</feature>
<organism evidence="3 4">
    <name type="scientific">Zingiber officinale</name>
    <name type="common">Ginger</name>
    <name type="synonym">Amomum zingiber</name>
    <dbReference type="NCBI Taxonomy" id="94328"/>
    <lineage>
        <taxon>Eukaryota</taxon>
        <taxon>Viridiplantae</taxon>
        <taxon>Streptophyta</taxon>
        <taxon>Embryophyta</taxon>
        <taxon>Tracheophyta</taxon>
        <taxon>Spermatophyta</taxon>
        <taxon>Magnoliopsida</taxon>
        <taxon>Liliopsida</taxon>
        <taxon>Zingiberales</taxon>
        <taxon>Zingiberaceae</taxon>
        <taxon>Zingiber</taxon>
    </lineage>
</organism>
<dbReference type="InterPro" id="IPR050869">
    <property type="entry name" value="H3K4_H4K5_MeTrfase"/>
</dbReference>
<dbReference type="GO" id="GO:0005634">
    <property type="term" value="C:nucleus"/>
    <property type="evidence" value="ECO:0007669"/>
    <property type="project" value="TreeGrafter"/>
</dbReference>
<dbReference type="Gene3D" id="6.10.140.2220">
    <property type="match status" value="1"/>
</dbReference>
<protein>
    <recommendedName>
        <fullName evidence="2">SET domain-containing protein</fullName>
    </recommendedName>
</protein>
<dbReference type="AlphaFoldDB" id="A0A8J5C259"/>
<evidence type="ECO:0000313" key="4">
    <source>
        <dbReference type="Proteomes" id="UP000734854"/>
    </source>
</evidence>
<dbReference type="InterPro" id="IPR001214">
    <property type="entry name" value="SET_dom"/>
</dbReference>